<protein>
    <submittedName>
        <fullName evidence="1">Uncharacterized protein</fullName>
    </submittedName>
</protein>
<dbReference type="AlphaFoldDB" id="A0A397IJ02"/>
<name>A0A397IJ02_9GLOM</name>
<evidence type="ECO:0000313" key="2">
    <source>
        <dbReference type="Proteomes" id="UP000266861"/>
    </source>
</evidence>
<accession>A0A397IJ02</accession>
<keyword evidence="2" id="KW-1185">Reference proteome</keyword>
<reference evidence="1 2" key="1">
    <citation type="submission" date="2018-08" db="EMBL/GenBank/DDBJ databases">
        <title>Genome and evolution of the arbuscular mycorrhizal fungus Diversispora epigaea (formerly Glomus versiforme) and its bacterial endosymbionts.</title>
        <authorList>
            <person name="Sun X."/>
            <person name="Fei Z."/>
            <person name="Harrison M."/>
        </authorList>
    </citation>
    <scope>NUCLEOTIDE SEQUENCE [LARGE SCALE GENOMIC DNA]</scope>
    <source>
        <strain evidence="1 2">IT104</strain>
    </source>
</reference>
<organism evidence="1 2">
    <name type="scientific">Diversispora epigaea</name>
    <dbReference type="NCBI Taxonomy" id="1348612"/>
    <lineage>
        <taxon>Eukaryota</taxon>
        <taxon>Fungi</taxon>
        <taxon>Fungi incertae sedis</taxon>
        <taxon>Mucoromycota</taxon>
        <taxon>Glomeromycotina</taxon>
        <taxon>Glomeromycetes</taxon>
        <taxon>Diversisporales</taxon>
        <taxon>Diversisporaceae</taxon>
        <taxon>Diversispora</taxon>
    </lineage>
</organism>
<gene>
    <name evidence="1" type="ORF">Glove_235g10</name>
</gene>
<sequence>MKKSDTYTLLSFIPADDKETSKEVLVLAYLKNIETNRMLKLKIFKKLTHLPNLRNYPSKYITSLIIFKDVEEAVLATTQHPEETFIIKINQSQQVNKKLQIWAKAKFCNMQEMKKEVPGAFNSMSNLKLSKDDKDLFHQHTEEIDIDETDVIVEISPSVNLEVTNFQNLEGIGETQLDPEND</sequence>
<evidence type="ECO:0000313" key="1">
    <source>
        <dbReference type="EMBL" id="RHZ73013.1"/>
    </source>
</evidence>
<dbReference type="EMBL" id="PQFF01000217">
    <property type="protein sequence ID" value="RHZ73013.1"/>
    <property type="molecule type" value="Genomic_DNA"/>
</dbReference>
<proteinExistence type="predicted"/>
<dbReference type="Proteomes" id="UP000266861">
    <property type="component" value="Unassembled WGS sequence"/>
</dbReference>
<comment type="caution">
    <text evidence="1">The sequence shown here is derived from an EMBL/GenBank/DDBJ whole genome shotgun (WGS) entry which is preliminary data.</text>
</comment>